<feature type="transmembrane region" description="Helical" evidence="1">
    <location>
        <begin position="150"/>
        <end position="171"/>
    </location>
</feature>
<accession>A0ABS3JQ60</accession>
<dbReference type="Proteomes" id="UP000664628">
    <property type="component" value="Unassembled WGS sequence"/>
</dbReference>
<gene>
    <name evidence="3" type="ORF">J2I46_26340</name>
</gene>
<proteinExistence type="predicted"/>
<dbReference type="PANTHER" id="PTHR40407:SF1">
    <property type="entry name" value="HEPARAN-ALPHA-GLUCOSAMINIDE N-ACETYLTRANSFERASE CATALYTIC DOMAIN-CONTAINING PROTEIN"/>
    <property type="match status" value="1"/>
</dbReference>
<dbReference type="EMBL" id="JAFMYW010000010">
    <property type="protein sequence ID" value="MBO0952128.1"/>
    <property type="molecule type" value="Genomic_DNA"/>
</dbReference>
<name>A0ABS3JQ60_9BACT</name>
<keyword evidence="1" id="KW-1133">Transmembrane helix</keyword>
<evidence type="ECO:0000313" key="4">
    <source>
        <dbReference type="Proteomes" id="UP000664628"/>
    </source>
</evidence>
<evidence type="ECO:0000313" key="3">
    <source>
        <dbReference type="EMBL" id="MBO0952128.1"/>
    </source>
</evidence>
<feature type="transmembrane region" description="Helical" evidence="1">
    <location>
        <begin position="358"/>
        <end position="378"/>
    </location>
</feature>
<feature type="transmembrane region" description="Helical" evidence="1">
    <location>
        <begin position="96"/>
        <end position="117"/>
    </location>
</feature>
<reference evidence="3 4" key="1">
    <citation type="submission" date="2021-03" db="EMBL/GenBank/DDBJ databases">
        <title>Fibrella sp. HMF5405 genome sequencing and assembly.</title>
        <authorList>
            <person name="Kang H."/>
            <person name="Kim H."/>
            <person name="Bae S."/>
            <person name="Joh K."/>
        </authorList>
    </citation>
    <scope>NUCLEOTIDE SEQUENCE [LARGE SCALE GENOMIC DNA]</scope>
    <source>
        <strain evidence="3 4">HMF5405</strain>
    </source>
</reference>
<feature type="transmembrane region" description="Helical" evidence="1">
    <location>
        <begin position="316"/>
        <end position="338"/>
    </location>
</feature>
<protein>
    <submittedName>
        <fullName evidence="3">DUF1624 domain-containing protein</fullName>
    </submittedName>
</protein>
<feature type="transmembrane region" description="Helical" evidence="1">
    <location>
        <begin position="197"/>
        <end position="218"/>
    </location>
</feature>
<comment type="caution">
    <text evidence="3">The sequence shown here is derived from an EMBL/GenBank/DDBJ whole genome shotgun (WGS) entry which is preliminary data.</text>
</comment>
<keyword evidence="4" id="KW-1185">Reference proteome</keyword>
<dbReference type="PANTHER" id="PTHR40407">
    <property type="entry name" value="MEMBRANE PROTEIN-LIKE PROTEIN"/>
    <property type="match status" value="1"/>
</dbReference>
<feature type="domain" description="Heparan-alpha-glucosaminide N-acetyltransferase catalytic" evidence="2">
    <location>
        <begin position="3"/>
        <end position="230"/>
    </location>
</feature>
<feature type="transmembrane region" description="Helical" evidence="1">
    <location>
        <begin position="278"/>
        <end position="296"/>
    </location>
</feature>
<evidence type="ECO:0000259" key="2">
    <source>
        <dbReference type="Pfam" id="PF07786"/>
    </source>
</evidence>
<sequence length="397" mass="44537">MKRISTIDTVRGLVMVIMALDHVRDLLHMPALTQNPTDLSTTTAPIFLTRLVTHLCAPTFVFLAGTSVYLSVQKDAALYATGDNDGRSLAERSRFLLKRGLVLVLLEVTLINFAFWTDIQFRSMMLQVIFVIGVGLVLLSWLIRFQVRSILIAGLLIVFLHDLLLLVPPFTNQSARLGWALLFRTDFFAVSPNFSLLVAYSIVPWFGIMLLGYGCGPLFAKPIAERKTQLIRLGVGSLALFLVFRFLNLYGDPVPWSAQKNGLFTVLSFLNINKYPPSLLYTAFTLGIMFLLLALFDGSRSGLARRLEVYGKVPLFYYLIHWYLVKGAMIGMVLLQGYSFSDMPLGPMSFGRPAAAGVTLPVVYAVWLALVIILYPLCAWYGRYKAEHPEVAWTRYV</sequence>
<organism evidence="3 4">
    <name type="scientific">Fibrella forsythiae</name>
    <dbReference type="NCBI Taxonomy" id="2817061"/>
    <lineage>
        <taxon>Bacteria</taxon>
        <taxon>Pseudomonadati</taxon>
        <taxon>Bacteroidota</taxon>
        <taxon>Cytophagia</taxon>
        <taxon>Cytophagales</taxon>
        <taxon>Spirosomataceae</taxon>
        <taxon>Fibrella</taxon>
    </lineage>
</organism>
<dbReference type="Pfam" id="PF07786">
    <property type="entry name" value="HGSNAT_cat"/>
    <property type="match status" value="1"/>
</dbReference>
<dbReference type="RefSeq" id="WP_207332083.1">
    <property type="nucleotide sequence ID" value="NZ_JAFMYW010000010.1"/>
</dbReference>
<evidence type="ECO:0000256" key="1">
    <source>
        <dbReference type="SAM" id="Phobius"/>
    </source>
</evidence>
<keyword evidence="1" id="KW-0472">Membrane</keyword>
<feature type="transmembrane region" description="Helical" evidence="1">
    <location>
        <begin position="123"/>
        <end position="143"/>
    </location>
</feature>
<keyword evidence="1" id="KW-0812">Transmembrane</keyword>
<dbReference type="InterPro" id="IPR012429">
    <property type="entry name" value="HGSNAT_cat"/>
</dbReference>
<feature type="transmembrane region" description="Helical" evidence="1">
    <location>
        <begin position="230"/>
        <end position="247"/>
    </location>
</feature>